<dbReference type="PANTHER" id="PTHR45947">
    <property type="entry name" value="SULFOQUINOVOSYL TRANSFERASE SQD2"/>
    <property type="match status" value="1"/>
</dbReference>
<dbReference type="Proteomes" id="UP000304148">
    <property type="component" value="Chromosome"/>
</dbReference>
<organism evidence="4 5">
    <name type="scientific">Paenibacillus alvei</name>
    <name type="common">Bacillus alvei</name>
    <dbReference type="NCBI Taxonomy" id="44250"/>
    <lineage>
        <taxon>Bacteria</taxon>
        <taxon>Bacillati</taxon>
        <taxon>Bacillota</taxon>
        <taxon>Bacilli</taxon>
        <taxon>Bacillales</taxon>
        <taxon>Paenibacillaceae</taxon>
        <taxon>Paenibacillus</taxon>
    </lineage>
</organism>
<evidence type="ECO:0000313" key="5">
    <source>
        <dbReference type="Proteomes" id="UP000304148"/>
    </source>
</evidence>
<dbReference type="InterPro" id="IPR028098">
    <property type="entry name" value="Glyco_trans_4-like_N"/>
</dbReference>
<evidence type="ECO:0000259" key="3">
    <source>
        <dbReference type="Pfam" id="PF13439"/>
    </source>
</evidence>
<evidence type="ECO:0000313" key="4">
    <source>
        <dbReference type="EMBL" id="SYX83640.1"/>
    </source>
</evidence>
<gene>
    <name evidence="4" type="ORF">PBLR_12062</name>
</gene>
<sequence>MQRKKRTPNVTKNQRKRENPRRKKIFNTTRHSTSVTLSEPAAPFYRPPPVQWPPRILMIIDQFNIGGTETYTLSLTRELIRSGAVVAVAGKRGKIMDSFIGLGCPYYEVDFVLDNYEPDVQNAKLHLDVLKMIISTERIQIIHAHQCPSGELAKRAAEEMNIPFVFTVHGCYYDASHMQKLKPNTTFVSVSPAIEHSLNMDGITSHLIPNGLDAVEFSSYPEAYQQYLRSKLGIPNKAFVVMYVGRLTWEKADICKDVIQATSALRKKSGSSIVLLIVGGGIHQEQVEKLVKQERHRTGDSFIIYPGEMLNMRACYAISDCVIGTGRIALEAMACQRPLICSGSKGYLGVVDASCYEQAWNSWFGDHHAANSVPKGLLTAHIERIWNMDFEEKNAMVQSGRTFVMQRFHVAQITSKMLDVYRQLLFPKRD</sequence>
<dbReference type="GO" id="GO:0016757">
    <property type="term" value="F:glycosyltransferase activity"/>
    <property type="evidence" value="ECO:0007669"/>
    <property type="project" value="InterPro"/>
</dbReference>
<dbReference type="SUPFAM" id="SSF53756">
    <property type="entry name" value="UDP-Glycosyltransferase/glycogen phosphorylase"/>
    <property type="match status" value="1"/>
</dbReference>
<dbReference type="EMBL" id="LS992241">
    <property type="protein sequence ID" value="SYX83640.1"/>
    <property type="molecule type" value="Genomic_DNA"/>
</dbReference>
<reference evidence="5" key="1">
    <citation type="submission" date="2018-08" db="EMBL/GenBank/DDBJ databases">
        <authorList>
            <person name="Chevrot R."/>
        </authorList>
    </citation>
    <scope>NUCLEOTIDE SEQUENCE [LARGE SCALE GENOMIC DNA]</scope>
</reference>
<evidence type="ECO:0000259" key="2">
    <source>
        <dbReference type="Pfam" id="PF00534"/>
    </source>
</evidence>
<dbReference type="Pfam" id="PF13439">
    <property type="entry name" value="Glyco_transf_4"/>
    <property type="match status" value="1"/>
</dbReference>
<keyword evidence="4" id="KW-0808">Transferase</keyword>
<accession>A0A383R9M9</accession>
<feature type="region of interest" description="Disordered" evidence="1">
    <location>
        <begin position="1"/>
        <end position="32"/>
    </location>
</feature>
<dbReference type="AlphaFoldDB" id="A0A383R9M9"/>
<dbReference type="RefSeq" id="WP_138185694.1">
    <property type="nucleotide sequence ID" value="NZ_LS992241.1"/>
</dbReference>
<dbReference type="InterPro" id="IPR001296">
    <property type="entry name" value="Glyco_trans_1"/>
</dbReference>
<proteinExistence type="predicted"/>
<dbReference type="Gene3D" id="3.40.50.2000">
    <property type="entry name" value="Glycogen Phosphorylase B"/>
    <property type="match status" value="2"/>
</dbReference>
<feature type="domain" description="Glycosyl transferase family 1" evidence="2">
    <location>
        <begin position="228"/>
        <end position="351"/>
    </location>
</feature>
<evidence type="ECO:0000256" key="1">
    <source>
        <dbReference type="SAM" id="MobiDB-lite"/>
    </source>
</evidence>
<dbReference type="PANTHER" id="PTHR45947:SF3">
    <property type="entry name" value="SULFOQUINOVOSYL TRANSFERASE SQD2"/>
    <property type="match status" value="1"/>
</dbReference>
<name>A0A383R9M9_PAEAL</name>
<dbReference type="InterPro" id="IPR050194">
    <property type="entry name" value="Glycosyltransferase_grp1"/>
</dbReference>
<dbReference type="Pfam" id="PF00534">
    <property type="entry name" value="Glycos_transf_1"/>
    <property type="match status" value="1"/>
</dbReference>
<feature type="compositionally biased region" description="Basic residues" evidence="1">
    <location>
        <begin position="1"/>
        <end position="25"/>
    </location>
</feature>
<feature type="domain" description="Glycosyltransferase subfamily 4-like N-terminal" evidence="3">
    <location>
        <begin position="65"/>
        <end position="214"/>
    </location>
</feature>
<protein>
    <submittedName>
        <fullName evidence="4">Glycosyltransferase involved in cell wall bisynthesis</fullName>
    </submittedName>
</protein>